<organism evidence="2 3">
    <name type="scientific">Corynebacterium pseudopelargi</name>
    <dbReference type="NCBI Taxonomy" id="2080757"/>
    <lineage>
        <taxon>Bacteria</taxon>
        <taxon>Bacillati</taxon>
        <taxon>Actinomycetota</taxon>
        <taxon>Actinomycetes</taxon>
        <taxon>Mycobacteriales</taxon>
        <taxon>Corynebacteriaceae</taxon>
        <taxon>Corynebacterium</taxon>
    </lineage>
</organism>
<dbReference type="EMBL" id="CP033898">
    <property type="protein sequence ID" value="AZA09765.1"/>
    <property type="molecule type" value="Genomic_DNA"/>
</dbReference>
<dbReference type="KEGG" id="cpso:CPPEL_08305"/>
<evidence type="ECO:0000313" key="3">
    <source>
        <dbReference type="Proteomes" id="UP000271426"/>
    </source>
</evidence>
<feature type="region of interest" description="Disordered" evidence="1">
    <location>
        <begin position="89"/>
        <end position="115"/>
    </location>
</feature>
<keyword evidence="3" id="KW-1185">Reference proteome</keyword>
<sequence length="115" mass="12815">MSEENTATNVENTHEQAEPLSKSKSFRNPDGDLFLTGQERVMLESVLEDGVSNGARGMEAAGWWIRRNFRVKFLSRCRGTPAVGMMSMAVQRHRRKPEQRLIIGSGGDKGNHLSA</sequence>
<dbReference type="AlphaFoldDB" id="A0A3G6IVF0"/>
<accession>A0A3G6IVF0</accession>
<protein>
    <submittedName>
        <fullName evidence="2">Uncharacterized protein</fullName>
    </submittedName>
</protein>
<dbReference type="RefSeq" id="WP_164470401.1">
    <property type="nucleotide sequence ID" value="NZ_CP033898.1"/>
</dbReference>
<reference evidence="2 3" key="1">
    <citation type="submission" date="2018-11" db="EMBL/GenBank/DDBJ databases">
        <authorList>
            <person name="Kleinhagauer T."/>
            <person name="Glaeser S.P."/>
            <person name="Spergser J."/>
            <person name="Ruckert C."/>
            <person name="Kaempfer P."/>
            <person name="Busse H.-J."/>
        </authorList>
    </citation>
    <scope>NUCLEOTIDE SEQUENCE [LARGE SCALE GENOMIC DNA]</scope>
    <source>
        <strain evidence="2 3">812CH</strain>
    </source>
</reference>
<proteinExistence type="predicted"/>
<feature type="compositionally biased region" description="Polar residues" evidence="1">
    <location>
        <begin position="1"/>
        <end position="11"/>
    </location>
</feature>
<dbReference type="Proteomes" id="UP000271426">
    <property type="component" value="Chromosome"/>
</dbReference>
<feature type="region of interest" description="Disordered" evidence="1">
    <location>
        <begin position="1"/>
        <end position="31"/>
    </location>
</feature>
<evidence type="ECO:0000313" key="2">
    <source>
        <dbReference type="EMBL" id="AZA09765.1"/>
    </source>
</evidence>
<name>A0A3G6IVF0_9CORY</name>
<evidence type="ECO:0000256" key="1">
    <source>
        <dbReference type="SAM" id="MobiDB-lite"/>
    </source>
</evidence>
<gene>
    <name evidence="2" type="ORF">CPPEL_08305</name>
</gene>